<comment type="caution">
    <text evidence="1">The sequence shown here is derived from an EMBL/GenBank/DDBJ whole genome shotgun (WGS) entry which is preliminary data.</text>
</comment>
<dbReference type="RefSeq" id="WP_166521790.1">
    <property type="nucleotide sequence ID" value="NZ_JAAABI010000001.1"/>
</dbReference>
<dbReference type="Gene3D" id="2.60.40.10">
    <property type="entry name" value="Immunoglobulins"/>
    <property type="match status" value="2"/>
</dbReference>
<dbReference type="EMBL" id="JAAABI010000001">
    <property type="protein sequence ID" value="NAY90370.1"/>
    <property type="molecule type" value="Genomic_DNA"/>
</dbReference>
<accession>A0A964WVX3</accession>
<evidence type="ECO:0000313" key="1">
    <source>
        <dbReference type="EMBL" id="NAY90370.1"/>
    </source>
</evidence>
<sequence length="572" mass="62747">MLFILAFGLYGFGSAQQCPALLSPTDGATGVPLNTTITWEFVDNVQAFIIELGTSPGASDILSPQFASGNSFTPPQGLPQNQEIFVTISLFFFDRPNVECFSRSFTTETITVAPNCTQMSNPMDMSVDVTPTTNISWEYAYGATGYIISLGTTAGGTDILNNLDVGNTLTYNPPDPLPSEDTIYVTITPYNNIGMPMGCSSQSFTTSAASPLPSCAQMVSPRNGEINVPLSPILEWTQVPGATGYRVTIGTTPNSADILDDNVFNSNSTPVINFEPNRTFFITVIPFNDTGDSIGCGQESFSTLLGCGPYLDFTTGEFVTLNPEIDFPDEISFCENEAPFTLTSTDVADGYRWYQVDQSGVESLISDTNQVILMENGNYRYEAYNIASQSGNTIECPATKEFKVVSSEIATIQRLRVESNGLNLQITVDATGNGNYEYAIDNENGPYQDSNVFRNVEPGTHIFFVRDKNGCGVVQEAFIQDLTVEGFPKFFTPNGDNINDFWQFIQPPNSDAIVLQSIRIFDRFGKFLEEISQDSQGWDGNFAGRPLPSGDYWFRAVDDTNREIMGHFSLKR</sequence>
<dbReference type="NCBIfam" id="TIGR04131">
    <property type="entry name" value="Bac_Flav_CTERM"/>
    <property type="match status" value="1"/>
</dbReference>
<proteinExistence type="predicted"/>
<gene>
    <name evidence="1" type="ORF">GTQ34_00425</name>
</gene>
<organism evidence="1 2">
    <name type="scientific">Flagellimonas ochracea</name>
    <dbReference type="NCBI Taxonomy" id="2696472"/>
    <lineage>
        <taxon>Bacteria</taxon>
        <taxon>Pseudomonadati</taxon>
        <taxon>Bacteroidota</taxon>
        <taxon>Flavobacteriia</taxon>
        <taxon>Flavobacteriales</taxon>
        <taxon>Flavobacteriaceae</taxon>
        <taxon>Flagellimonas</taxon>
    </lineage>
</organism>
<dbReference type="Proteomes" id="UP000667650">
    <property type="component" value="Unassembled WGS sequence"/>
</dbReference>
<protein>
    <submittedName>
        <fullName evidence="1">T9SS type B sorting domain-containing protein</fullName>
    </submittedName>
</protein>
<evidence type="ECO:0000313" key="2">
    <source>
        <dbReference type="Proteomes" id="UP000667650"/>
    </source>
</evidence>
<reference evidence="1" key="1">
    <citation type="submission" date="2020-01" db="EMBL/GenBank/DDBJ databases">
        <title>Muricauda ochracea sp. nov., isolated from a tidal flat of Garorim bay in Korea.</title>
        <authorList>
            <person name="Kim D."/>
            <person name="Yoo Y."/>
            <person name="Kim J.-J."/>
        </authorList>
    </citation>
    <scope>NUCLEOTIDE SEQUENCE</scope>
    <source>
        <strain evidence="1">JGD-17</strain>
    </source>
</reference>
<name>A0A964WVX3_9FLAO</name>
<dbReference type="InterPro" id="IPR026341">
    <property type="entry name" value="T9SS_type_B"/>
</dbReference>
<dbReference type="InterPro" id="IPR013783">
    <property type="entry name" value="Ig-like_fold"/>
</dbReference>
<dbReference type="AlphaFoldDB" id="A0A964WVX3"/>
<dbReference type="Pfam" id="PF13585">
    <property type="entry name" value="CHU_C"/>
    <property type="match status" value="1"/>
</dbReference>
<keyword evidence="2" id="KW-1185">Reference proteome</keyword>